<gene>
    <name evidence="1" type="ORF">MBHS_04283</name>
</gene>
<evidence type="ECO:0000313" key="1">
    <source>
        <dbReference type="EMBL" id="SEH08391.1"/>
    </source>
</evidence>
<keyword evidence="2" id="KW-1185">Reference proteome</keyword>
<dbReference type="EMBL" id="FMSV02000548">
    <property type="protein sequence ID" value="SEH08391.1"/>
    <property type="molecule type" value="Genomic_DNA"/>
</dbReference>
<sequence length="38" mass="4293">MISKLPVRQSTIVFDEAQEYLLSKLPVRQSTAGIKMDV</sequence>
<accession>A0A1H6FG53</accession>
<protein>
    <submittedName>
        <fullName evidence="1">Uncharacterized protein</fullName>
    </submittedName>
</protein>
<evidence type="ECO:0000313" key="2">
    <source>
        <dbReference type="Proteomes" id="UP000236724"/>
    </source>
</evidence>
<dbReference type="AlphaFoldDB" id="A0A1H6FG53"/>
<name>A0A1H6FG53_9GAMM</name>
<reference evidence="1 2" key="1">
    <citation type="submission" date="2016-10" db="EMBL/GenBank/DDBJ databases">
        <authorList>
            <person name="de Groot N.N."/>
        </authorList>
    </citation>
    <scope>NUCLEOTIDE SEQUENCE [LARGE SCALE GENOMIC DNA]</scope>
    <source>
        <strain evidence="1">MBHS1</strain>
    </source>
</reference>
<dbReference type="Proteomes" id="UP000236724">
    <property type="component" value="Unassembled WGS sequence"/>
</dbReference>
<organism evidence="1 2">
    <name type="scientific">Candidatus Venteria ishoeyi</name>
    <dbReference type="NCBI Taxonomy" id="1899563"/>
    <lineage>
        <taxon>Bacteria</taxon>
        <taxon>Pseudomonadati</taxon>
        <taxon>Pseudomonadota</taxon>
        <taxon>Gammaproteobacteria</taxon>
        <taxon>Thiotrichales</taxon>
        <taxon>Thiotrichaceae</taxon>
        <taxon>Venteria</taxon>
    </lineage>
</organism>
<proteinExistence type="predicted"/>